<feature type="signal peptide" evidence="1">
    <location>
        <begin position="1"/>
        <end position="21"/>
    </location>
</feature>
<dbReference type="EMBL" id="SNYJ01000008">
    <property type="protein sequence ID" value="TDQ39257.1"/>
    <property type="molecule type" value="Genomic_DNA"/>
</dbReference>
<protein>
    <recommendedName>
        <fullName evidence="4">Stress protein</fullName>
    </recommendedName>
</protein>
<keyword evidence="3" id="KW-1185">Reference proteome</keyword>
<name>A0A4V3D598_9BACI</name>
<evidence type="ECO:0000256" key="1">
    <source>
        <dbReference type="SAM" id="SignalP"/>
    </source>
</evidence>
<evidence type="ECO:0000313" key="2">
    <source>
        <dbReference type="EMBL" id="TDQ39257.1"/>
    </source>
</evidence>
<evidence type="ECO:0000313" key="3">
    <source>
        <dbReference type="Proteomes" id="UP000295632"/>
    </source>
</evidence>
<comment type="caution">
    <text evidence="2">The sequence shown here is derived from an EMBL/GenBank/DDBJ whole genome shotgun (WGS) entry which is preliminary data.</text>
</comment>
<proteinExistence type="predicted"/>
<dbReference type="AlphaFoldDB" id="A0A4V3D598"/>
<dbReference type="Proteomes" id="UP000295632">
    <property type="component" value="Unassembled WGS sequence"/>
</dbReference>
<dbReference type="OrthoDB" id="3078607at2"/>
<feature type="chain" id="PRO_5039312657" description="Stress protein" evidence="1">
    <location>
        <begin position="22"/>
        <end position="139"/>
    </location>
</feature>
<gene>
    <name evidence="2" type="ORF">EV213_108209</name>
</gene>
<dbReference type="PROSITE" id="PS51257">
    <property type="entry name" value="PROKAR_LIPOPROTEIN"/>
    <property type="match status" value="1"/>
</dbReference>
<reference evidence="2 3" key="1">
    <citation type="submission" date="2019-03" db="EMBL/GenBank/DDBJ databases">
        <title>Genomic Encyclopedia of Type Strains, Phase IV (KMG-IV): sequencing the most valuable type-strain genomes for metagenomic binning, comparative biology and taxonomic classification.</title>
        <authorList>
            <person name="Goeker M."/>
        </authorList>
    </citation>
    <scope>NUCLEOTIDE SEQUENCE [LARGE SCALE GENOMIC DNA]</scope>
    <source>
        <strain evidence="2 3">DSM 28697</strain>
    </source>
</reference>
<accession>A0A4V3D598</accession>
<dbReference type="RefSeq" id="WP_133580680.1">
    <property type="nucleotide sequence ID" value="NZ_SNYJ01000008.1"/>
</dbReference>
<sequence length="139" mass="15604">MKLKLTLACLLLLLTACSSTASGRSIEPDVVIKAWQEAGLEVEDVKDQPKNEFRGLAPNKFEKSVEFSIPSLGEDKGGQIFSYSDQEDLDEMKEYYEGLAESMGMLFNWTAAHHNILIQLNGDLSEEEFAEYVDVLHEL</sequence>
<organism evidence="2 3">
    <name type="scientific">Aureibacillus halotolerans</name>
    <dbReference type="NCBI Taxonomy" id="1508390"/>
    <lineage>
        <taxon>Bacteria</taxon>
        <taxon>Bacillati</taxon>
        <taxon>Bacillota</taxon>
        <taxon>Bacilli</taxon>
        <taxon>Bacillales</taxon>
        <taxon>Bacillaceae</taxon>
        <taxon>Aureibacillus</taxon>
    </lineage>
</organism>
<keyword evidence="1" id="KW-0732">Signal</keyword>
<evidence type="ECO:0008006" key="4">
    <source>
        <dbReference type="Google" id="ProtNLM"/>
    </source>
</evidence>